<dbReference type="AlphaFoldDB" id="A0A9P6D3G8"/>
<feature type="compositionally biased region" description="Basic residues" evidence="1">
    <location>
        <begin position="315"/>
        <end position="327"/>
    </location>
</feature>
<comment type="caution">
    <text evidence="2">The sequence shown here is derived from an EMBL/GenBank/DDBJ whole genome shotgun (WGS) entry which is preliminary data.</text>
</comment>
<organism evidence="2 3">
    <name type="scientific">Pholiota conissans</name>
    <dbReference type="NCBI Taxonomy" id="109636"/>
    <lineage>
        <taxon>Eukaryota</taxon>
        <taxon>Fungi</taxon>
        <taxon>Dikarya</taxon>
        <taxon>Basidiomycota</taxon>
        <taxon>Agaricomycotina</taxon>
        <taxon>Agaricomycetes</taxon>
        <taxon>Agaricomycetidae</taxon>
        <taxon>Agaricales</taxon>
        <taxon>Agaricineae</taxon>
        <taxon>Strophariaceae</taxon>
        <taxon>Pholiota</taxon>
    </lineage>
</organism>
<gene>
    <name evidence="2" type="ORF">BDN70DRAFT_930001</name>
</gene>
<name>A0A9P6D3G8_9AGAR</name>
<keyword evidence="3" id="KW-1185">Reference proteome</keyword>
<feature type="compositionally biased region" description="Basic and acidic residues" evidence="1">
    <location>
        <begin position="169"/>
        <end position="186"/>
    </location>
</feature>
<feature type="compositionally biased region" description="Polar residues" evidence="1">
    <location>
        <begin position="295"/>
        <end position="308"/>
    </location>
</feature>
<evidence type="ECO:0000313" key="3">
    <source>
        <dbReference type="Proteomes" id="UP000807469"/>
    </source>
</evidence>
<dbReference type="OrthoDB" id="2537141at2759"/>
<evidence type="ECO:0000313" key="2">
    <source>
        <dbReference type="EMBL" id="KAF9482469.1"/>
    </source>
</evidence>
<sequence>MATKHTLGLLPSVISLTLEHLFSLPKRNSDDFLQTYHREQRRFRELYAFYGQAEMKTWDTTKGDSSHTSSLAAVSVHEKPDDFTFGTPVLKPRVPQLPTDVLPTHVKASEGFPLEHANPSQAVEERNFLRSINPKILQPTIAHHNVTKRDKNLPDANASIPVKPRKRPPHGDSDTDEEHENRLAERRQRKKTKKDIIKPDLMTMTDKEQASKKREKQTKAHTGFALMHGFSATNVGKNRLTVDWIPCIPVKALEYSKKGKHLMPRKSLDETQRSSNVDITSFSESKFLSKKKGNTKQTTHSEPASACSSPEVAPKKRFKRTPQKPRKRSEVEAEAPSLSSAKCQRAPYDPDDSVVWDIEKASNLPSSDESDSTKQGSILVAFPQIVNFPQAQAGLELGKDNTTKLIQEKTVGSVLHDNPSGHSVSVLSLGPSQSASQVGAKELTTYHSSSYFQVAAQPSVEAPLHPTNCPPAKEYFVQPSDLIGISLSHQEAGLESPSGLVEEQESAISTREHGAMAIDMSQDSISDFPNLAAAPQNCGLDLEPSYWSEVDWVGYDDRRLTSDIGHLDFSSMASDICFDPDFGMAGHYSGTGDGTHSLNGHSASDHLWNTSSNPGGYDIPRCLSPSYLEDPYYPFIENTVTDSDSVRDTSRPDDLPPLSCEAYNVPESEAYVDLDAMSDGGREEQESYLASSVYPAFREDDDNIEADNDNFYQGRALLFGLNPVTGYGSLSNRLGGVEAEVACLLKQNHWLPQKL</sequence>
<reference evidence="2" key="1">
    <citation type="submission" date="2020-11" db="EMBL/GenBank/DDBJ databases">
        <authorList>
            <consortium name="DOE Joint Genome Institute"/>
            <person name="Ahrendt S."/>
            <person name="Riley R."/>
            <person name="Andreopoulos W."/>
            <person name="Labutti K."/>
            <person name="Pangilinan J."/>
            <person name="Ruiz-Duenas F.J."/>
            <person name="Barrasa J.M."/>
            <person name="Sanchez-Garcia M."/>
            <person name="Camarero S."/>
            <person name="Miyauchi S."/>
            <person name="Serrano A."/>
            <person name="Linde D."/>
            <person name="Babiker R."/>
            <person name="Drula E."/>
            <person name="Ayuso-Fernandez I."/>
            <person name="Pacheco R."/>
            <person name="Padilla G."/>
            <person name="Ferreira P."/>
            <person name="Barriuso J."/>
            <person name="Kellner H."/>
            <person name="Castanera R."/>
            <person name="Alfaro M."/>
            <person name="Ramirez L."/>
            <person name="Pisabarro A.G."/>
            <person name="Kuo A."/>
            <person name="Tritt A."/>
            <person name="Lipzen A."/>
            <person name="He G."/>
            <person name="Yan M."/>
            <person name="Ng V."/>
            <person name="Cullen D."/>
            <person name="Martin F."/>
            <person name="Rosso M.-N."/>
            <person name="Henrissat B."/>
            <person name="Hibbett D."/>
            <person name="Martinez A.T."/>
            <person name="Grigoriev I.V."/>
        </authorList>
    </citation>
    <scope>NUCLEOTIDE SEQUENCE</scope>
    <source>
        <strain evidence="2">CIRM-BRFM 674</strain>
    </source>
</reference>
<proteinExistence type="predicted"/>
<feature type="region of interest" description="Disordered" evidence="1">
    <location>
        <begin position="143"/>
        <end position="219"/>
    </location>
</feature>
<evidence type="ECO:0000256" key="1">
    <source>
        <dbReference type="SAM" id="MobiDB-lite"/>
    </source>
</evidence>
<feature type="region of interest" description="Disordered" evidence="1">
    <location>
        <begin position="288"/>
        <end position="349"/>
    </location>
</feature>
<accession>A0A9P6D3G8</accession>
<dbReference type="Proteomes" id="UP000807469">
    <property type="component" value="Unassembled WGS sequence"/>
</dbReference>
<dbReference type="EMBL" id="MU155165">
    <property type="protein sequence ID" value="KAF9482469.1"/>
    <property type="molecule type" value="Genomic_DNA"/>
</dbReference>
<protein>
    <submittedName>
        <fullName evidence="2">Uncharacterized protein</fullName>
    </submittedName>
</protein>